<dbReference type="InterPro" id="IPR008969">
    <property type="entry name" value="CarboxyPept-like_regulatory"/>
</dbReference>
<evidence type="ECO:0000256" key="3">
    <source>
        <dbReference type="ARBA" id="ARBA00022452"/>
    </source>
</evidence>
<accession>U6RPN6</accession>
<dbReference type="GO" id="GO:0009279">
    <property type="term" value="C:cell outer membrane"/>
    <property type="evidence" value="ECO:0007669"/>
    <property type="project" value="UniProtKB-SubCell"/>
</dbReference>
<dbReference type="Pfam" id="PF00593">
    <property type="entry name" value="TonB_dep_Rec_b-barrel"/>
    <property type="match status" value="1"/>
</dbReference>
<dbReference type="SUPFAM" id="SSF49464">
    <property type="entry name" value="Carboxypeptidase regulatory domain-like"/>
    <property type="match status" value="1"/>
</dbReference>
<keyword evidence="14" id="KW-1185">Reference proteome</keyword>
<evidence type="ECO:0000256" key="7">
    <source>
        <dbReference type="ARBA" id="ARBA00023237"/>
    </source>
</evidence>
<comment type="subcellular location">
    <subcellularLocation>
        <location evidence="1 8">Cell outer membrane</location>
        <topology evidence="1 8">Multi-pass membrane protein</topology>
    </subcellularLocation>
</comment>
<evidence type="ECO:0000256" key="5">
    <source>
        <dbReference type="ARBA" id="ARBA00023077"/>
    </source>
</evidence>
<dbReference type="EMBL" id="AQHY01000007">
    <property type="protein sequence ID" value="EOA57761.1"/>
    <property type="molecule type" value="Genomic_DNA"/>
</dbReference>
<keyword evidence="7 8" id="KW-0998">Cell outer membrane</keyword>
<feature type="chain" id="PRO_5004676634" evidence="10">
    <location>
        <begin position="21"/>
        <end position="1064"/>
    </location>
</feature>
<dbReference type="FunFam" id="2.170.130.10:FF:000024">
    <property type="entry name" value="Outer membrane protein"/>
    <property type="match status" value="1"/>
</dbReference>
<comment type="caution">
    <text evidence="13">The sequence shown here is derived from an EMBL/GenBank/DDBJ whole genome shotgun (WGS) entry which is preliminary data.</text>
</comment>
<evidence type="ECO:0000313" key="14">
    <source>
        <dbReference type="Proteomes" id="UP000017831"/>
    </source>
</evidence>
<dbReference type="InterPro" id="IPR000531">
    <property type="entry name" value="Beta-barrel_TonB"/>
</dbReference>
<dbReference type="PATRIC" id="fig|1121098.3.peg.537"/>
<comment type="similarity">
    <text evidence="8 9">Belongs to the TonB-dependent receptor family.</text>
</comment>
<protein>
    <submittedName>
        <fullName evidence="13">SusC/RagA family TonB-linked outer membrane protein</fullName>
    </submittedName>
</protein>
<dbReference type="InterPro" id="IPR023997">
    <property type="entry name" value="TonB-dep_OMP_SusC/RagA_CS"/>
</dbReference>
<keyword evidence="5 9" id="KW-0798">TonB box</keyword>
<keyword evidence="10" id="KW-0732">Signal</keyword>
<dbReference type="Proteomes" id="UP000017831">
    <property type="component" value="Unassembled WGS sequence"/>
</dbReference>
<dbReference type="Gene3D" id="2.40.170.20">
    <property type="entry name" value="TonB-dependent receptor, beta-barrel domain"/>
    <property type="match status" value="1"/>
</dbReference>
<evidence type="ECO:0000256" key="4">
    <source>
        <dbReference type="ARBA" id="ARBA00022692"/>
    </source>
</evidence>
<evidence type="ECO:0000256" key="9">
    <source>
        <dbReference type="RuleBase" id="RU003357"/>
    </source>
</evidence>
<evidence type="ECO:0000259" key="11">
    <source>
        <dbReference type="Pfam" id="PF00593"/>
    </source>
</evidence>
<dbReference type="Pfam" id="PF07715">
    <property type="entry name" value="Plug"/>
    <property type="match status" value="1"/>
</dbReference>
<dbReference type="InterPro" id="IPR012910">
    <property type="entry name" value="Plug_dom"/>
</dbReference>
<keyword evidence="2 8" id="KW-0813">Transport</keyword>
<dbReference type="InterPro" id="IPR023996">
    <property type="entry name" value="TonB-dep_OMP_SusC/RagA"/>
</dbReference>
<sequence length="1064" mass="118352">MLKHLKSVGMLLFLSTISGGAVYASSGERVTGIDAVQQNGTCTGVVKDGTGETVIGASVVVKGSTNGTITGIDGDFTLNNVPKGSTLVISFVGYETMEVKWTGTPLNIILKDDTQMLDEVVVVGYGTQKKVNVTGAVSMVDSKVLESRPVQNVAQALQGQIPGLNMSVGNSGGALDASLNINIRGAGTIGDGSSGNPLILIDGIEGDMNTVNPNDIANVSVLKDAASSSIYGARAAFGVILITTKNGISGKTRVNYSGNLRFSDAIQKPNMTNSWDFATYFNEAQRNAYGTVIFDEDDMNRIKTYMSGGYTDPTKPEYYGTVAGSNGRWQNYGGAFANTNWFDEFYESWVPSQEHNLSINGGNEKITYLLSGSFLDQKGLLRHGSDKFQRYTLNGKISVKLADWVTMNYNNKWTRENYDRPTYMTGLFFHNIARRWPTCPVVDPNGHWSADMEIIQMEEGGKQTSEKNWITNQIQFVFEPIKDWHINVEGSLRQYNEKYHWAVLPIYGYDTDNNPYPLSWNGGAAGYSEVQDYRASEDYFSTNIFSDYSKTIGDHYFKVMAGFNAELYKKGGLTGFGTDLITPSVPELNTTQDNKNAYNSASELAIAGFFGRINYNYKERYLLEANLRYDGSSRFIGDKRWGLFPSFSVGWNISREEFFKPLSNIIGTLKLRGSWGQLGNNETEAWYPFFQSMPTGTTNSGWLINGVRQNTAGLPGIVSSVLTWETVESWNVGVDFGLFDNRLTGSFDYYQRYTYDMVGPAPTLPGILGASAPKINNADMKSYGWEMELSWRDRIEDFNYGVRFTLADGQRKVLKYPNESGDIYSWYNNKLDGTIWGYTTVGIAQTQEEMNAHLANNKPNWGSNWGAGDIMYADLNGDGEVTSGSKTLNDHGDLKIIGNSYARYNFGFTVDGSWRGLDFSIFLQGTMKRDYWLDGPYFWGASGDEWQSACFTEHLDYWTPEHTNAYYPKPYFGNIKKNQEVQSGYLQNAAYLRVKNVQVGYTLPKSWTKKAAMESVRFYVSGDNLLTWTGISSIFDPETLGGDWGPGKLYPLQRTLSVGVNVNF</sequence>
<dbReference type="InterPro" id="IPR039426">
    <property type="entry name" value="TonB-dep_rcpt-like"/>
</dbReference>
<reference evidence="13 14" key="1">
    <citation type="submission" date="2013-04" db="EMBL/GenBank/DDBJ databases">
        <title>The Genome Sequence of Bacteroides massiliensis DSM 17679.</title>
        <authorList>
            <consortium name="The Broad Institute Genomics Platform"/>
            <person name="Earl A."/>
            <person name="Ward D."/>
            <person name="Feldgarden M."/>
            <person name="Gevers D."/>
            <person name="Martens E."/>
            <person name="Fenner L."/>
            <person name="Roux V."/>
            <person name="Mallet M.N."/>
            <person name="Raoult D."/>
            <person name="Walker B."/>
            <person name="Young S."/>
            <person name="Zeng Q."/>
            <person name="Gargeya S."/>
            <person name="Fitzgerald M."/>
            <person name="Haas B."/>
            <person name="Abouelleil A."/>
            <person name="Allen A.W."/>
            <person name="Alvarado L."/>
            <person name="Arachchi H.M."/>
            <person name="Berlin A.M."/>
            <person name="Chapman S.B."/>
            <person name="Gainer-Dewar J."/>
            <person name="Goldberg J."/>
            <person name="Griggs A."/>
            <person name="Gujja S."/>
            <person name="Hansen M."/>
            <person name="Howarth C."/>
            <person name="Imamovic A."/>
            <person name="Ireland A."/>
            <person name="Larimer J."/>
            <person name="McCowan C."/>
            <person name="Murphy C."/>
            <person name="Pearson M."/>
            <person name="Poon T.W."/>
            <person name="Priest M."/>
            <person name="Roberts A."/>
            <person name="Saif S."/>
            <person name="Shea T."/>
            <person name="Sisk P."/>
            <person name="Sykes S."/>
            <person name="Wortman J."/>
            <person name="Nusbaum C."/>
            <person name="Birren B."/>
        </authorList>
    </citation>
    <scope>NUCLEOTIDE SEQUENCE [LARGE SCALE GENOMIC DNA]</scope>
    <source>
        <strain evidence="14">B84634 / Timone 84634 / DSM 17679 / JCM 13223</strain>
    </source>
</reference>
<evidence type="ECO:0000256" key="6">
    <source>
        <dbReference type="ARBA" id="ARBA00023136"/>
    </source>
</evidence>
<dbReference type="InterPro" id="IPR036942">
    <property type="entry name" value="Beta-barrel_TonB_sf"/>
</dbReference>
<dbReference type="PROSITE" id="PS52016">
    <property type="entry name" value="TONB_DEPENDENT_REC_3"/>
    <property type="match status" value="1"/>
</dbReference>
<dbReference type="OrthoDB" id="778480at2"/>
<dbReference type="GeneID" id="60063404"/>
<dbReference type="STRING" id="1121098.HMPREF1534_00528"/>
<dbReference type="AlphaFoldDB" id="U6RPN6"/>
<gene>
    <name evidence="13" type="ORF">HMPREF1534_00528</name>
</gene>
<name>U6RPN6_9BACT</name>
<dbReference type="Gene3D" id="2.60.40.1120">
    <property type="entry name" value="Carboxypeptidase-like, regulatory domain"/>
    <property type="match status" value="1"/>
</dbReference>
<organism evidence="13 14">
    <name type="scientific">Phocaeicola massiliensis B84634 = Timone 84634 = DSM 17679 = JCM 13223</name>
    <dbReference type="NCBI Taxonomy" id="1121098"/>
    <lineage>
        <taxon>Bacteria</taxon>
        <taxon>Pseudomonadati</taxon>
        <taxon>Bacteroidota</taxon>
        <taxon>Bacteroidia</taxon>
        <taxon>Bacteroidales</taxon>
        <taxon>Bacteroidaceae</taxon>
        <taxon>Phocaeicola</taxon>
    </lineage>
</organism>
<dbReference type="Gene3D" id="2.170.130.10">
    <property type="entry name" value="TonB-dependent receptor, plug domain"/>
    <property type="match status" value="1"/>
</dbReference>
<evidence type="ECO:0000259" key="12">
    <source>
        <dbReference type="Pfam" id="PF07715"/>
    </source>
</evidence>
<proteinExistence type="inferred from homology"/>
<dbReference type="RefSeq" id="WP_005936727.1">
    <property type="nucleotide sequence ID" value="NZ_KB890320.1"/>
</dbReference>
<dbReference type="eggNOG" id="COG1629">
    <property type="taxonomic scope" value="Bacteria"/>
</dbReference>
<feature type="domain" description="TonB-dependent receptor plug" evidence="12">
    <location>
        <begin position="130"/>
        <end position="239"/>
    </location>
</feature>
<dbReference type="Pfam" id="PF13715">
    <property type="entry name" value="CarbopepD_reg_2"/>
    <property type="match status" value="1"/>
</dbReference>
<evidence type="ECO:0000256" key="8">
    <source>
        <dbReference type="PROSITE-ProRule" id="PRU01360"/>
    </source>
</evidence>
<dbReference type="HOGENOM" id="CLU_004317_1_1_10"/>
<keyword evidence="4 8" id="KW-0812">Transmembrane</keyword>
<evidence type="ECO:0000313" key="13">
    <source>
        <dbReference type="EMBL" id="EOA57761.1"/>
    </source>
</evidence>
<evidence type="ECO:0000256" key="10">
    <source>
        <dbReference type="SAM" id="SignalP"/>
    </source>
</evidence>
<dbReference type="InterPro" id="IPR037066">
    <property type="entry name" value="Plug_dom_sf"/>
</dbReference>
<dbReference type="NCBIfam" id="TIGR04057">
    <property type="entry name" value="SusC_RagA_signa"/>
    <property type="match status" value="1"/>
</dbReference>
<keyword evidence="6 8" id="KW-0472">Membrane</keyword>
<feature type="signal peptide" evidence="10">
    <location>
        <begin position="1"/>
        <end position="20"/>
    </location>
</feature>
<evidence type="ECO:0000256" key="1">
    <source>
        <dbReference type="ARBA" id="ARBA00004571"/>
    </source>
</evidence>
<keyword evidence="3 8" id="KW-1134">Transmembrane beta strand</keyword>
<evidence type="ECO:0000256" key="2">
    <source>
        <dbReference type="ARBA" id="ARBA00022448"/>
    </source>
</evidence>
<feature type="domain" description="TonB-dependent receptor-like beta-barrel" evidence="11">
    <location>
        <begin position="491"/>
        <end position="1025"/>
    </location>
</feature>
<dbReference type="NCBIfam" id="TIGR04056">
    <property type="entry name" value="OMP_RagA_SusC"/>
    <property type="match status" value="1"/>
</dbReference>
<dbReference type="SUPFAM" id="SSF56935">
    <property type="entry name" value="Porins"/>
    <property type="match status" value="1"/>
</dbReference>